<proteinExistence type="predicted"/>
<feature type="transmembrane region" description="Helical" evidence="1">
    <location>
        <begin position="12"/>
        <end position="30"/>
    </location>
</feature>
<evidence type="ECO:0000313" key="3">
    <source>
        <dbReference type="Proteomes" id="UP000823824"/>
    </source>
</evidence>
<sequence>MRYLSKAKRFEAVQAYVLYFFFYSILGWLYEVFLEVVVYRWGFTNRGVLLGPYCPVYGVGALVFLLCFSKLMAKREPEWLRWVKPVLVFLGCMIAATAIELFTSYILEALTGAWPWQTYLDYAINFQGRIALSPSIRFGLGGLLFLYVLQPLFQKLVHSLSSRVRLAASAAVVVLLAADCALLLVR</sequence>
<feature type="transmembrane region" description="Helical" evidence="1">
    <location>
        <begin position="165"/>
        <end position="185"/>
    </location>
</feature>
<evidence type="ECO:0000256" key="1">
    <source>
        <dbReference type="SAM" id="Phobius"/>
    </source>
</evidence>
<gene>
    <name evidence="2" type="ORF">H9787_01570</name>
</gene>
<name>A0A9D2RQX0_9FIRM</name>
<dbReference type="AlphaFoldDB" id="A0A9D2RQX0"/>
<keyword evidence="1" id="KW-1133">Transmembrane helix</keyword>
<comment type="caution">
    <text evidence="2">The sequence shown here is derived from an EMBL/GenBank/DDBJ whole genome shotgun (WGS) entry which is preliminary data.</text>
</comment>
<keyword evidence="1" id="KW-0472">Membrane</keyword>
<keyword evidence="1" id="KW-0812">Transmembrane</keyword>
<dbReference type="EMBL" id="DWZJ01000012">
    <property type="protein sequence ID" value="HJB12383.1"/>
    <property type="molecule type" value="Genomic_DNA"/>
</dbReference>
<reference evidence="2" key="1">
    <citation type="journal article" date="2021" name="PeerJ">
        <title>Extensive microbial diversity within the chicken gut microbiome revealed by metagenomics and culture.</title>
        <authorList>
            <person name="Gilroy R."/>
            <person name="Ravi A."/>
            <person name="Getino M."/>
            <person name="Pursley I."/>
            <person name="Horton D.L."/>
            <person name="Alikhan N.F."/>
            <person name="Baker D."/>
            <person name="Gharbi K."/>
            <person name="Hall N."/>
            <person name="Watson M."/>
            <person name="Adriaenssens E.M."/>
            <person name="Foster-Nyarko E."/>
            <person name="Jarju S."/>
            <person name="Secka A."/>
            <person name="Antonio M."/>
            <person name="Oren A."/>
            <person name="Chaudhuri R.R."/>
            <person name="La Ragione R."/>
            <person name="Hildebrand F."/>
            <person name="Pallen M.J."/>
        </authorList>
    </citation>
    <scope>NUCLEOTIDE SEQUENCE</scope>
    <source>
        <strain evidence="2">ChiBcec18-1249</strain>
    </source>
</reference>
<dbReference type="Pfam" id="PF06541">
    <property type="entry name" value="ABC_trans_CmpB"/>
    <property type="match status" value="1"/>
</dbReference>
<dbReference type="InterPro" id="IPR010540">
    <property type="entry name" value="CmpB_TMEM229"/>
</dbReference>
<dbReference type="Proteomes" id="UP000823824">
    <property type="component" value="Unassembled WGS sequence"/>
</dbReference>
<protein>
    <submittedName>
        <fullName evidence="2">ABC transporter permease</fullName>
    </submittedName>
</protein>
<reference evidence="2" key="2">
    <citation type="submission" date="2021-04" db="EMBL/GenBank/DDBJ databases">
        <authorList>
            <person name="Gilroy R."/>
        </authorList>
    </citation>
    <scope>NUCLEOTIDE SEQUENCE</scope>
    <source>
        <strain evidence="2">ChiBcec18-1249</strain>
    </source>
</reference>
<organism evidence="2 3">
    <name type="scientific">Candidatus Oscillibacter excrementigallinarum</name>
    <dbReference type="NCBI Taxonomy" id="2838716"/>
    <lineage>
        <taxon>Bacteria</taxon>
        <taxon>Bacillati</taxon>
        <taxon>Bacillota</taxon>
        <taxon>Clostridia</taxon>
        <taxon>Eubacteriales</taxon>
        <taxon>Oscillospiraceae</taxon>
        <taxon>Oscillibacter</taxon>
    </lineage>
</organism>
<feature type="transmembrane region" description="Helical" evidence="1">
    <location>
        <begin position="135"/>
        <end position="153"/>
    </location>
</feature>
<accession>A0A9D2RQX0</accession>
<evidence type="ECO:0000313" key="2">
    <source>
        <dbReference type="EMBL" id="HJB12383.1"/>
    </source>
</evidence>
<feature type="transmembrane region" description="Helical" evidence="1">
    <location>
        <begin position="50"/>
        <end position="73"/>
    </location>
</feature>
<feature type="transmembrane region" description="Helical" evidence="1">
    <location>
        <begin position="85"/>
        <end position="107"/>
    </location>
</feature>